<dbReference type="EMBL" id="CAJVAS010000031">
    <property type="protein sequence ID" value="CAG7645460.1"/>
    <property type="molecule type" value="Genomic_DNA"/>
</dbReference>
<dbReference type="InterPro" id="IPR020084">
    <property type="entry name" value="NUDIX_hydrolase_CS"/>
</dbReference>
<accession>A0A916K580</accession>
<evidence type="ECO:0000313" key="5">
    <source>
        <dbReference type="Proteomes" id="UP000693672"/>
    </source>
</evidence>
<proteinExistence type="predicted"/>
<dbReference type="PROSITE" id="PS00893">
    <property type="entry name" value="NUDIX_BOX"/>
    <property type="match status" value="1"/>
</dbReference>
<gene>
    <name evidence="4" type="ORF">PAESOLCIP111_04954</name>
</gene>
<sequence length="133" mass="14958">MANRSCAAIVKDGMILMVKQTYKGETFWTFPGGKIENGETPPQCAIRETKEETGLDIEIAGQAIESYSARIEGIYYCYIGKMVRGTAQLGSDPELGEHEQELTDLRWFPLEEMAEHREVKPILAFLRANRSNA</sequence>
<reference evidence="4" key="1">
    <citation type="submission" date="2021-06" db="EMBL/GenBank/DDBJ databases">
        <authorList>
            <person name="Criscuolo A."/>
        </authorList>
    </citation>
    <scope>NUCLEOTIDE SEQUENCE</scope>
    <source>
        <strain evidence="4">CIP111600</strain>
    </source>
</reference>
<dbReference type="InterPro" id="IPR000086">
    <property type="entry name" value="NUDIX_hydrolase_dom"/>
</dbReference>
<feature type="domain" description="Nudix hydrolase" evidence="3">
    <location>
        <begin position="1"/>
        <end position="131"/>
    </location>
</feature>
<dbReference type="PROSITE" id="PS51462">
    <property type="entry name" value="NUDIX"/>
    <property type="match status" value="1"/>
</dbReference>
<dbReference type="PANTHER" id="PTHR43046:SF14">
    <property type="entry name" value="MUTT_NUDIX FAMILY PROTEIN"/>
    <property type="match status" value="1"/>
</dbReference>
<dbReference type="GO" id="GO:0016787">
    <property type="term" value="F:hydrolase activity"/>
    <property type="evidence" value="ECO:0007669"/>
    <property type="project" value="UniProtKB-KW"/>
</dbReference>
<evidence type="ECO:0000256" key="1">
    <source>
        <dbReference type="ARBA" id="ARBA00001946"/>
    </source>
</evidence>
<keyword evidence="2" id="KW-0378">Hydrolase</keyword>
<dbReference type="AlphaFoldDB" id="A0A916K580"/>
<evidence type="ECO:0000259" key="3">
    <source>
        <dbReference type="PROSITE" id="PS51462"/>
    </source>
</evidence>
<evidence type="ECO:0000256" key="2">
    <source>
        <dbReference type="ARBA" id="ARBA00022801"/>
    </source>
</evidence>
<dbReference type="RefSeq" id="WP_218094670.1">
    <property type="nucleotide sequence ID" value="NZ_CAJVAS010000031.1"/>
</dbReference>
<dbReference type="Proteomes" id="UP000693672">
    <property type="component" value="Unassembled WGS sequence"/>
</dbReference>
<dbReference type="Pfam" id="PF00293">
    <property type="entry name" value="NUDIX"/>
    <property type="match status" value="1"/>
</dbReference>
<keyword evidence="5" id="KW-1185">Reference proteome</keyword>
<protein>
    <recommendedName>
        <fullName evidence="3">Nudix hydrolase domain-containing protein</fullName>
    </recommendedName>
</protein>
<comment type="caution">
    <text evidence="4">The sequence shown here is derived from an EMBL/GenBank/DDBJ whole genome shotgun (WGS) entry which is preliminary data.</text>
</comment>
<organism evidence="4 5">
    <name type="scientific">Paenibacillus solanacearum</name>
    <dbReference type="NCBI Taxonomy" id="2048548"/>
    <lineage>
        <taxon>Bacteria</taxon>
        <taxon>Bacillati</taxon>
        <taxon>Bacillota</taxon>
        <taxon>Bacilli</taxon>
        <taxon>Bacillales</taxon>
        <taxon>Paenibacillaceae</taxon>
        <taxon>Paenibacillus</taxon>
    </lineage>
</organism>
<dbReference type="PANTHER" id="PTHR43046">
    <property type="entry name" value="GDP-MANNOSE MANNOSYL HYDROLASE"/>
    <property type="match status" value="1"/>
</dbReference>
<evidence type="ECO:0000313" key="4">
    <source>
        <dbReference type="EMBL" id="CAG7645460.1"/>
    </source>
</evidence>
<name>A0A916K580_9BACL</name>
<comment type="cofactor">
    <cofactor evidence="1">
        <name>Mg(2+)</name>
        <dbReference type="ChEBI" id="CHEBI:18420"/>
    </cofactor>
</comment>